<evidence type="ECO:0000256" key="8">
    <source>
        <dbReference type="ARBA" id="ARBA00022801"/>
    </source>
</evidence>
<evidence type="ECO:0000313" key="18">
    <source>
        <dbReference type="WBParaSite" id="TMUE_1000005077.1"/>
    </source>
</evidence>
<dbReference type="Pfam" id="PF00246">
    <property type="entry name" value="Peptidase_M14"/>
    <property type="match status" value="1"/>
</dbReference>
<accession>A0A5S6QDS6</accession>
<evidence type="ECO:0000313" key="17">
    <source>
        <dbReference type="Proteomes" id="UP000046395"/>
    </source>
</evidence>
<evidence type="ECO:0000256" key="15">
    <source>
        <dbReference type="SAM" id="SignalP"/>
    </source>
</evidence>
<dbReference type="Pfam" id="PF02244">
    <property type="entry name" value="Propep_M14"/>
    <property type="match status" value="1"/>
</dbReference>
<dbReference type="InterPro" id="IPR003146">
    <property type="entry name" value="M14A_act_pep"/>
</dbReference>
<comment type="similarity">
    <text evidence="3 14">Belongs to the peptidase M14 family.</text>
</comment>
<evidence type="ECO:0000259" key="16">
    <source>
        <dbReference type="PROSITE" id="PS52035"/>
    </source>
</evidence>
<dbReference type="STRING" id="70415.A0A5S6QDS6"/>
<comment type="caution">
    <text evidence="14">Lacks conserved residue(s) required for the propagation of feature annotation.</text>
</comment>
<dbReference type="WBParaSite" id="TMUE_1000005077.1">
    <property type="protein sequence ID" value="TMUE_1000005077.1"/>
    <property type="gene ID" value="WBGene00292435"/>
</dbReference>
<dbReference type="InterPro" id="IPR000834">
    <property type="entry name" value="Peptidase_M14"/>
</dbReference>
<dbReference type="Gene3D" id="3.40.630.10">
    <property type="entry name" value="Zn peptidases"/>
    <property type="match status" value="1"/>
</dbReference>
<reference evidence="18" key="1">
    <citation type="submission" date="2019-12" db="UniProtKB">
        <authorList>
            <consortium name="WormBaseParasite"/>
        </authorList>
    </citation>
    <scope>IDENTIFICATION</scope>
</reference>
<dbReference type="SMART" id="SM00631">
    <property type="entry name" value="Zn_pept"/>
    <property type="match status" value="1"/>
</dbReference>
<dbReference type="PANTHER" id="PTHR11705">
    <property type="entry name" value="PROTEASE FAMILY M14 CARBOXYPEPTIDASE A,B"/>
    <property type="match status" value="1"/>
</dbReference>
<evidence type="ECO:0000256" key="4">
    <source>
        <dbReference type="ARBA" id="ARBA00022645"/>
    </source>
</evidence>
<comment type="cofactor">
    <cofactor evidence="1">
        <name>Zn(2+)</name>
        <dbReference type="ChEBI" id="CHEBI:29105"/>
    </cofactor>
</comment>
<evidence type="ECO:0000256" key="9">
    <source>
        <dbReference type="ARBA" id="ARBA00022833"/>
    </source>
</evidence>
<evidence type="ECO:0000256" key="3">
    <source>
        <dbReference type="ARBA" id="ARBA00005988"/>
    </source>
</evidence>
<dbReference type="Gene3D" id="3.30.70.340">
    <property type="entry name" value="Metallocarboxypeptidase-like"/>
    <property type="match status" value="1"/>
</dbReference>
<dbReference type="GO" id="GO:0006508">
    <property type="term" value="P:proteolysis"/>
    <property type="evidence" value="ECO:0007669"/>
    <property type="project" value="UniProtKB-KW"/>
</dbReference>
<dbReference type="InterPro" id="IPR036990">
    <property type="entry name" value="M14A-like_propep"/>
</dbReference>
<sequence>MVSSTPVASVKRRAVFWYTLWLIALRALGLQHSETERQHLLHVRPASIAQAEILNGLRRNDAVEVDFLKPYVKVGSSVRILVTEKSIPLVATILNSSGIEFADKTDELVKFLDHQANMVKNHEPINYQNSSDFFSFQTYHTLDEIYGFLKRVHRQFPNITELVKIGTSYEGRDMLAIRVGSDRSNKIIWVDAGMHAREWIGPATAVFLINELTESYGRKPVTTQLVNKFNFYILPVLNPDGYDYSWTTNRLWRKSRSKCDCTFDACCFGVDLNRNFPFAYEANLNPCRSDYAGPRYLSEPETMAMDRFFTQNHGRVALYLTLHAYGQFLEMPYGMESSEPVNLPKLMHIGRNFIEGAALYGQRYYLISTYNHVPIAGQAIDWAMFTKEVPFAFSLLQRPYEDDDSGFLLAKEQILPASMEVCEGLIAMAEKLEHYENSTSVE</sequence>
<evidence type="ECO:0000256" key="13">
    <source>
        <dbReference type="ARBA" id="ARBA00023157"/>
    </source>
</evidence>
<keyword evidence="9" id="KW-0862">Zinc</keyword>
<dbReference type="Proteomes" id="UP000046395">
    <property type="component" value="Unassembled WGS sequence"/>
</dbReference>
<dbReference type="SUPFAM" id="SSF53187">
    <property type="entry name" value="Zn-dependent exopeptidases"/>
    <property type="match status" value="1"/>
</dbReference>
<keyword evidence="17" id="KW-1185">Reference proteome</keyword>
<feature type="chain" id="PRO_5024427200" evidence="15">
    <location>
        <begin position="30"/>
        <end position="442"/>
    </location>
</feature>
<dbReference type="PANTHER" id="PTHR11705:SF143">
    <property type="entry name" value="SLL0236 PROTEIN"/>
    <property type="match status" value="1"/>
</dbReference>
<dbReference type="GO" id="GO:0008270">
    <property type="term" value="F:zinc ion binding"/>
    <property type="evidence" value="ECO:0007669"/>
    <property type="project" value="InterPro"/>
</dbReference>
<keyword evidence="8" id="KW-0378">Hydrolase</keyword>
<keyword evidence="5" id="KW-0645">Protease</keyword>
<evidence type="ECO:0000256" key="1">
    <source>
        <dbReference type="ARBA" id="ARBA00001947"/>
    </source>
</evidence>
<dbReference type="PROSITE" id="PS52035">
    <property type="entry name" value="PEPTIDASE_M14"/>
    <property type="match status" value="1"/>
</dbReference>
<organism evidence="17 18">
    <name type="scientific">Trichuris muris</name>
    <name type="common">Mouse whipworm</name>
    <dbReference type="NCBI Taxonomy" id="70415"/>
    <lineage>
        <taxon>Eukaryota</taxon>
        <taxon>Metazoa</taxon>
        <taxon>Ecdysozoa</taxon>
        <taxon>Nematoda</taxon>
        <taxon>Enoplea</taxon>
        <taxon>Dorylaimia</taxon>
        <taxon>Trichinellida</taxon>
        <taxon>Trichuridae</taxon>
        <taxon>Trichuris</taxon>
    </lineage>
</organism>
<name>A0A5S6QDS6_TRIMR</name>
<evidence type="ECO:0000256" key="14">
    <source>
        <dbReference type="PROSITE-ProRule" id="PRU01379"/>
    </source>
</evidence>
<dbReference type="PROSITE" id="PS00132">
    <property type="entry name" value="CARBOXYPEPT_ZN_1"/>
    <property type="match status" value="1"/>
</dbReference>
<evidence type="ECO:0000256" key="11">
    <source>
        <dbReference type="ARBA" id="ARBA00023049"/>
    </source>
</evidence>
<dbReference type="AlphaFoldDB" id="A0A5S6QDS6"/>
<dbReference type="InterPro" id="IPR057246">
    <property type="entry name" value="CARBOXYPEPT_ZN_1"/>
</dbReference>
<keyword evidence="13" id="KW-1015">Disulfide bond</keyword>
<keyword evidence="10" id="KW-0843">Virulence</keyword>
<evidence type="ECO:0000256" key="6">
    <source>
        <dbReference type="ARBA" id="ARBA00022723"/>
    </source>
</evidence>
<keyword evidence="12" id="KW-0865">Zymogen</keyword>
<feature type="domain" description="Peptidase M14" evidence="16">
    <location>
        <begin position="138"/>
        <end position="432"/>
    </location>
</feature>
<proteinExistence type="inferred from homology"/>
<feature type="signal peptide" evidence="15">
    <location>
        <begin position="1"/>
        <end position="29"/>
    </location>
</feature>
<keyword evidence="4" id="KW-0121">Carboxypeptidase</keyword>
<keyword evidence="6" id="KW-0479">Metal-binding</keyword>
<dbReference type="SUPFAM" id="SSF54897">
    <property type="entry name" value="Protease propeptides/inhibitors"/>
    <property type="match status" value="1"/>
</dbReference>
<dbReference type="FunFam" id="3.40.630.10:FF:000084">
    <property type="entry name" value="Carboxypeptidase B2"/>
    <property type="match status" value="1"/>
</dbReference>
<keyword evidence="11" id="KW-0482">Metalloprotease</keyword>
<comment type="function">
    <text evidence="2">Extracellular metalloprotease that contributes to pathogenicity.</text>
</comment>
<dbReference type="GO" id="GO:0005615">
    <property type="term" value="C:extracellular space"/>
    <property type="evidence" value="ECO:0007669"/>
    <property type="project" value="TreeGrafter"/>
</dbReference>
<evidence type="ECO:0000256" key="7">
    <source>
        <dbReference type="ARBA" id="ARBA00022729"/>
    </source>
</evidence>
<evidence type="ECO:0000256" key="5">
    <source>
        <dbReference type="ARBA" id="ARBA00022670"/>
    </source>
</evidence>
<evidence type="ECO:0000256" key="2">
    <source>
        <dbReference type="ARBA" id="ARBA00003091"/>
    </source>
</evidence>
<evidence type="ECO:0000256" key="10">
    <source>
        <dbReference type="ARBA" id="ARBA00023026"/>
    </source>
</evidence>
<dbReference type="PRINTS" id="PR00765">
    <property type="entry name" value="CRBOXYPTASEA"/>
</dbReference>
<evidence type="ECO:0000256" key="12">
    <source>
        <dbReference type="ARBA" id="ARBA00023145"/>
    </source>
</evidence>
<protein>
    <submittedName>
        <fullName evidence="18">Peptidase_M14 domain-containing protein</fullName>
    </submittedName>
</protein>
<keyword evidence="7 15" id="KW-0732">Signal</keyword>
<dbReference type="GO" id="GO:0004181">
    <property type="term" value="F:metallocarboxypeptidase activity"/>
    <property type="evidence" value="ECO:0007669"/>
    <property type="project" value="InterPro"/>
</dbReference>